<accession>A0A839TDP4</accession>
<feature type="domain" description="Spore coat protein U/FanG" evidence="2">
    <location>
        <begin position="208"/>
        <end position="345"/>
    </location>
</feature>
<keyword evidence="3" id="KW-0167">Capsid protein</keyword>
<proteinExistence type="predicted"/>
<dbReference type="SMART" id="SM00972">
    <property type="entry name" value="SCPU"/>
    <property type="match status" value="1"/>
</dbReference>
<feature type="signal peptide" evidence="1">
    <location>
        <begin position="1"/>
        <end position="28"/>
    </location>
</feature>
<dbReference type="PANTHER" id="PTHR37089">
    <property type="entry name" value="PROTEIN U-RELATED"/>
    <property type="match status" value="1"/>
</dbReference>
<comment type="caution">
    <text evidence="3">The sequence shown here is derived from an EMBL/GenBank/DDBJ whole genome shotgun (WGS) entry which is preliminary data.</text>
</comment>
<dbReference type="Pfam" id="PF05229">
    <property type="entry name" value="SCPU"/>
    <property type="match status" value="1"/>
</dbReference>
<dbReference type="AlphaFoldDB" id="A0A839TDP4"/>
<dbReference type="InterPro" id="IPR007893">
    <property type="entry name" value="Spore_coat_U/FanG"/>
</dbReference>
<dbReference type="InterPro" id="IPR053167">
    <property type="entry name" value="Spore_coat_component"/>
</dbReference>
<evidence type="ECO:0000256" key="1">
    <source>
        <dbReference type="SAM" id="SignalP"/>
    </source>
</evidence>
<gene>
    <name evidence="3" type="ORF">FHS24_002089</name>
</gene>
<organism evidence="3 4">
    <name type="scientific">Psychrobacter luti</name>
    <dbReference type="NCBI Taxonomy" id="198481"/>
    <lineage>
        <taxon>Bacteria</taxon>
        <taxon>Pseudomonadati</taxon>
        <taxon>Pseudomonadota</taxon>
        <taxon>Gammaproteobacteria</taxon>
        <taxon>Moraxellales</taxon>
        <taxon>Moraxellaceae</taxon>
        <taxon>Psychrobacter</taxon>
    </lineage>
</organism>
<dbReference type="RefSeq" id="WP_183621039.1">
    <property type="nucleotide sequence ID" value="NZ_CAJHAH010000006.1"/>
</dbReference>
<keyword evidence="1" id="KW-0732">Signal</keyword>
<dbReference type="EMBL" id="JACHXL010000005">
    <property type="protein sequence ID" value="MBB3107561.1"/>
    <property type="molecule type" value="Genomic_DNA"/>
</dbReference>
<evidence type="ECO:0000313" key="4">
    <source>
        <dbReference type="Proteomes" id="UP000588111"/>
    </source>
</evidence>
<evidence type="ECO:0000313" key="3">
    <source>
        <dbReference type="EMBL" id="MBB3107561.1"/>
    </source>
</evidence>
<reference evidence="3 4" key="1">
    <citation type="submission" date="2020-08" db="EMBL/GenBank/DDBJ databases">
        <title>Genomic Encyclopedia of Type Strains, Phase III (KMG-III): the genomes of soil and plant-associated and newly described type strains.</title>
        <authorList>
            <person name="Whitman W."/>
        </authorList>
    </citation>
    <scope>NUCLEOTIDE SEQUENCE [LARGE SCALE GENOMIC DNA]</scope>
    <source>
        <strain evidence="3 4">CECT 5885</strain>
    </source>
</reference>
<feature type="chain" id="PRO_5032784168" evidence="1">
    <location>
        <begin position="29"/>
        <end position="349"/>
    </location>
</feature>
<protein>
    <submittedName>
        <fullName evidence="3">Spore coat protein U-like protein</fullName>
    </submittedName>
</protein>
<sequence length="349" mass="35990">MKINIFQWRYSPFLILLPLLLPTGNAQAALSVTCQAGMNTAPGSAGIVNFGTITSTNANNASTTGTLTYSCTNTGDTAGYVSVCLAADGGEYNNTAVNGRYMQRPGSGTDPERRLNFTMTLPGGTVWSTRGKSGLEFNSGLLSIGANSTVKGSEVISLSMNGGNTRATQGVYTNNFGNGNHTALTFRASENSSGLNCATGNQGLDRFPFTVQAAIEPSCIITATSDVNLGPRSASETNITGSNSSAITVNCTNGGSYYVGLKPSNNSTTGAGVMSGTGGNLDKVPYQLRSTAGINGTIWGNTATSTTIGNGVADFGTGANKTHEVFVTVPSADFKPDNYSDTVTINVNY</sequence>
<keyword evidence="3" id="KW-0946">Virion</keyword>
<evidence type="ECO:0000259" key="2">
    <source>
        <dbReference type="Pfam" id="PF05229"/>
    </source>
</evidence>
<dbReference type="Proteomes" id="UP000588111">
    <property type="component" value="Unassembled WGS sequence"/>
</dbReference>
<name>A0A839TDP4_9GAMM</name>
<keyword evidence="4" id="KW-1185">Reference proteome</keyword>